<evidence type="ECO:0000313" key="13">
    <source>
        <dbReference type="Proteomes" id="UP001199296"/>
    </source>
</evidence>
<keyword evidence="4" id="KW-1003">Cell membrane</keyword>
<name>A0AAW4X1Y8_9FIRM</name>
<evidence type="ECO:0000256" key="3">
    <source>
        <dbReference type="ARBA" id="ARBA00022448"/>
    </source>
</evidence>
<evidence type="ECO:0000313" key="12">
    <source>
        <dbReference type="EMBL" id="MCC3145831.1"/>
    </source>
</evidence>
<dbReference type="PROSITE" id="PS00211">
    <property type="entry name" value="ABC_TRANSPORTER_1"/>
    <property type="match status" value="1"/>
</dbReference>
<sequence length="502" mass="55336">MAKVLQMKNISKFFPGVKALDNVDFSLDSGEIHVLAGENGAGKSTLIKILSGAYQKSEGEIFLHGQKVEINNPIKAKKLGINVIYQELELALNMTVMENIFLGKLPLSNRAFGTVDFNKIYQETKNILNKLGLDFTPNALVGDLRVADQQMVEIAKALLGNPEILIMDEPTSSLCDSEIERLFTVMNDLKKADKSIIFISHRMEELWEVGDKISILRSGKMITTESLDEIDENGVTTAMVGKEIKNKFPKQKLNIGDEVLKVENLSSNKGIKNISFKVNAGEILGISGLVGSGRTEILRAIFGADKIEEGEIYIKSKRVKINSPNDAVKYGIGLIPEDRKQQGLVLDLNVKDNITLSILKKLAKSGVLNEKKMKEVSKEYIDKLSIKTPNMNFKSKLLSGGNQQKVVLAKWLCAKSNVFLFDEPTRGIDVGAKVEVYELMIELAKNGAAIIMVSSEMPEILNMSDRILVMHEGEITGKFKAEDAKAENILNCAMGGELSGNK</sequence>
<proteinExistence type="predicted"/>
<evidence type="ECO:0000259" key="11">
    <source>
        <dbReference type="PROSITE" id="PS50893"/>
    </source>
</evidence>
<evidence type="ECO:0000256" key="1">
    <source>
        <dbReference type="ARBA" id="ARBA00004202"/>
    </source>
</evidence>
<dbReference type="Pfam" id="PF00005">
    <property type="entry name" value="ABC_tran"/>
    <property type="match status" value="2"/>
</dbReference>
<keyword evidence="6" id="KW-0677">Repeat</keyword>
<keyword evidence="13" id="KW-1185">Reference proteome</keyword>
<dbReference type="PANTHER" id="PTHR43790">
    <property type="entry name" value="CARBOHYDRATE TRANSPORT ATP-BINDING PROTEIN MG119-RELATED"/>
    <property type="match status" value="1"/>
</dbReference>
<dbReference type="RefSeq" id="WP_229346530.1">
    <property type="nucleotide sequence ID" value="NZ_JAJFAT010000018.1"/>
</dbReference>
<keyword evidence="7" id="KW-0547">Nucleotide-binding</keyword>
<dbReference type="Proteomes" id="UP001199296">
    <property type="component" value="Unassembled WGS sequence"/>
</dbReference>
<evidence type="ECO:0000256" key="6">
    <source>
        <dbReference type="ARBA" id="ARBA00022737"/>
    </source>
</evidence>
<dbReference type="AlphaFoldDB" id="A0AAW4X1Y8"/>
<evidence type="ECO:0000256" key="8">
    <source>
        <dbReference type="ARBA" id="ARBA00022840"/>
    </source>
</evidence>
<feature type="domain" description="ABC transporter" evidence="11">
    <location>
        <begin position="253"/>
        <end position="497"/>
    </location>
</feature>
<protein>
    <submittedName>
        <fullName evidence="12">Sugar ABC transporter ATP-binding protein</fullName>
    </submittedName>
</protein>
<organism evidence="12 13">
    <name type="scientific">Halanaerobium polyolivorans</name>
    <dbReference type="NCBI Taxonomy" id="2886943"/>
    <lineage>
        <taxon>Bacteria</taxon>
        <taxon>Bacillati</taxon>
        <taxon>Bacillota</taxon>
        <taxon>Clostridia</taxon>
        <taxon>Halanaerobiales</taxon>
        <taxon>Halanaerobiaceae</taxon>
        <taxon>Halanaerobium</taxon>
    </lineage>
</organism>
<dbReference type="PANTHER" id="PTHR43790:SF3">
    <property type="entry name" value="D-ALLOSE IMPORT ATP-BINDING PROTEIN ALSA-RELATED"/>
    <property type="match status" value="1"/>
</dbReference>
<dbReference type="InterPro" id="IPR027417">
    <property type="entry name" value="P-loop_NTPase"/>
</dbReference>
<evidence type="ECO:0000256" key="10">
    <source>
        <dbReference type="ARBA" id="ARBA00023136"/>
    </source>
</evidence>
<reference evidence="12 13" key="1">
    <citation type="submission" date="2021-10" db="EMBL/GenBank/DDBJ databases">
        <authorList>
            <person name="Grouzdev D.S."/>
            <person name="Pantiukh K.S."/>
            <person name="Krutkina M.S."/>
        </authorList>
    </citation>
    <scope>NUCLEOTIDE SEQUENCE [LARGE SCALE GENOMIC DNA]</scope>
    <source>
        <strain evidence="12 13">Z-7514</strain>
    </source>
</reference>
<dbReference type="GO" id="GO:0016887">
    <property type="term" value="F:ATP hydrolysis activity"/>
    <property type="evidence" value="ECO:0007669"/>
    <property type="project" value="InterPro"/>
</dbReference>
<accession>A0AAW4X1Y8</accession>
<feature type="domain" description="ABC transporter" evidence="11">
    <location>
        <begin position="5"/>
        <end position="243"/>
    </location>
</feature>
<comment type="subcellular location">
    <subcellularLocation>
        <location evidence="2">Cell inner membrane</location>
    </subcellularLocation>
    <subcellularLocation>
        <location evidence="1">Cell membrane</location>
        <topology evidence="1">Peripheral membrane protein</topology>
    </subcellularLocation>
</comment>
<keyword evidence="3" id="KW-0813">Transport</keyword>
<dbReference type="EMBL" id="JAJFAT010000018">
    <property type="protein sequence ID" value="MCC3145831.1"/>
    <property type="molecule type" value="Genomic_DNA"/>
</dbReference>
<dbReference type="InterPro" id="IPR003439">
    <property type="entry name" value="ABC_transporter-like_ATP-bd"/>
</dbReference>
<evidence type="ECO:0000256" key="4">
    <source>
        <dbReference type="ARBA" id="ARBA00022475"/>
    </source>
</evidence>
<keyword evidence="9" id="KW-1278">Translocase</keyword>
<dbReference type="InterPro" id="IPR050107">
    <property type="entry name" value="ABC_carbohydrate_import_ATPase"/>
</dbReference>
<dbReference type="CDD" id="cd03216">
    <property type="entry name" value="ABC_Carb_Monos_I"/>
    <property type="match status" value="1"/>
</dbReference>
<keyword evidence="10" id="KW-0472">Membrane</keyword>
<dbReference type="FunFam" id="3.40.50.300:FF:000126">
    <property type="entry name" value="Galactose/methyl galactoside import ATP-binding protein MglA"/>
    <property type="match status" value="1"/>
</dbReference>
<comment type="caution">
    <text evidence="12">The sequence shown here is derived from an EMBL/GenBank/DDBJ whole genome shotgun (WGS) entry which is preliminary data.</text>
</comment>
<dbReference type="FunFam" id="3.40.50.300:FF:000127">
    <property type="entry name" value="Ribose import ATP-binding protein RbsA"/>
    <property type="match status" value="1"/>
</dbReference>
<evidence type="ECO:0000256" key="5">
    <source>
        <dbReference type="ARBA" id="ARBA00022597"/>
    </source>
</evidence>
<dbReference type="GO" id="GO:0005886">
    <property type="term" value="C:plasma membrane"/>
    <property type="evidence" value="ECO:0007669"/>
    <property type="project" value="UniProtKB-SubCell"/>
</dbReference>
<dbReference type="SMART" id="SM00382">
    <property type="entry name" value="AAA"/>
    <property type="match status" value="2"/>
</dbReference>
<dbReference type="GO" id="GO:0005524">
    <property type="term" value="F:ATP binding"/>
    <property type="evidence" value="ECO:0007669"/>
    <property type="project" value="UniProtKB-KW"/>
</dbReference>
<dbReference type="InterPro" id="IPR017871">
    <property type="entry name" value="ABC_transporter-like_CS"/>
</dbReference>
<dbReference type="InterPro" id="IPR003593">
    <property type="entry name" value="AAA+_ATPase"/>
</dbReference>
<dbReference type="GO" id="GO:0015749">
    <property type="term" value="P:monosaccharide transmembrane transport"/>
    <property type="evidence" value="ECO:0007669"/>
    <property type="project" value="UniProtKB-ARBA"/>
</dbReference>
<dbReference type="PROSITE" id="PS50893">
    <property type="entry name" value="ABC_TRANSPORTER_2"/>
    <property type="match status" value="2"/>
</dbReference>
<gene>
    <name evidence="12" type="ORF">LJ207_10890</name>
</gene>
<dbReference type="CDD" id="cd03215">
    <property type="entry name" value="ABC_Carb_Monos_II"/>
    <property type="match status" value="1"/>
</dbReference>
<keyword evidence="8 12" id="KW-0067">ATP-binding</keyword>
<dbReference type="SUPFAM" id="SSF52540">
    <property type="entry name" value="P-loop containing nucleoside triphosphate hydrolases"/>
    <property type="match status" value="2"/>
</dbReference>
<evidence type="ECO:0000256" key="2">
    <source>
        <dbReference type="ARBA" id="ARBA00004533"/>
    </source>
</evidence>
<evidence type="ECO:0000256" key="9">
    <source>
        <dbReference type="ARBA" id="ARBA00022967"/>
    </source>
</evidence>
<evidence type="ECO:0000256" key="7">
    <source>
        <dbReference type="ARBA" id="ARBA00022741"/>
    </source>
</evidence>
<keyword evidence="5" id="KW-0762">Sugar transport</keyword>
<dbReference type="Gene3D" id="3.40.50.300">
    <property type="entry name" value="P-loop containing nucleotide triphosphate hydrolases"/>
    <property type="match status" value="2"/>
</dbReference>